<name>A0ACB0ZNR6_MELEN</name>
<proteinExistence type="predicted"/>
<accession>A0ACB0ZNR6</accession>
<comment type="caution">
    <text evidence="1">The sequence shown here is derived from an EMBL/GenBank/DDBJ whole genome shotgun (WGS) entry which is preliminary data.</text>
</comment>
<organism evidence="1 2">
    <name type="scientific">Meloidogyne enterolobii</name>
    <name type="common">Root-knot nematode worm</name>
    <name type="synonym">Meloidogyne mayaguensis</name>
    <dbReference type="NCBI Taxonomy" id="390850"/>
    <lineage>
        <taxon>Eukaryota</taxon>
        <taxon>Metazoa</taxon>
        <taxon>Ecdysozoa</taxon>
        <taxon>Nematoda</taxon>
        <taxon>Chromadorea</taxon>
        <taxon>Rhabditida</taxon>
        <taxon>Tylenchina</taxon>
        <taxon>Tylenchomorpha</taxon>
        <taxon>Tylenchoidea</taxon>
        <taxon>Meloidogynidae</taxon>
        <taxon>Meloidogyninae</taxon>
        <taxon>Meloidogyne</taxon>
    </lineage>
</organism>
<sequence length="222" mass="24072">MCQSFTSVPKTYIRAADELLPLSHASRLASLPSLSPLPFSHRHPSLALTTGAGSSSHPSRFSPLEPQRPPRAIPQSLTKALPKRQGRMTTEKNLDELAPLGNEWEKSQPGTGICGKCVLCLLLNAVFVLALFLAFLIGHFASEAHLPSNNKTDNLTLNNLLLTSNNASIGKLNQTASTLQNQTEIKQKNVEFVKVEFALNTVGPPYKVPSWAGNSLLQRGVI</sequence>
<evidence type="ECO:0000313" key="1">
    <source>
        <dbReference type="EMBL" id="CAK5080628.1"/>
    </source>
</evidence>
<protein>
    <submittedName>
        <fullName evidence="1">Uncharacterized protein</fullName>
    </submittedName>
</protein>
<keyword evidence="2" id="KW-1185">Reference proteome</keyword>
<evidence type="ECO:0000313" key="2">
    <source>
        <dbReference type="Proteomes" id="UP001497535"/>
    </source>
</evidence>
<dbReference type="EMBL" id="CAVMJV010000042">
    <property type="protein sequence ID" value="CAK5080628.1"/>
    <property type="molecule type" value="Genomic_DNA"/>
</dbReference>
<reference evidence="1" key="1">
    <citation type="submission" date="2023-11" db="EMBL/GenBank/DDBJ databases">
        <authorList>
            <person name="Poullet M."/>
        </authorList>
    </citation>
    <scope>NUCLEOTIDE SEQUENCE</scope>
    <source>
        <strain evidence="1">E1834</strain>
    </source>
</reference>
<gene>
    <name evidence="1" type="ORF">MENTE1834_LOCUS27806</name>
</gene>
<dbReference type="Proteomes" id="UP001497535">
    <property type="component" value="Unassembled WGS sequence"/>
</dbReference>